<protein>
    <submittedName>
        <fullName evidence="2">Uncharacterized protein</fullName>
    </submittedName>
</protein>
<feature type="compositionally biased region" description="Low complexity" evidence="1">
    <location>
        <begin position="29"/>
        <end position="53"/>
    </location>
</feature>
<gene>
    <name evidence="2" type="ORF">F2Q69_00040170</name>
</gene>
<proteinExistence type="predicted"/>
<evidence type="ECO:0000313" key="2">
    <source>
        <dbReference type="EMBL" id="KAF3501889.1"/>
    </source>
</evidence>
<comment type="caution">
    <text evidence="2">The sequence shown here is derived from an EMBL/GenBank/DDBJ whole genome shotgun (WGS) entry which is preliminary data.</text>
</comment>
<reference evidence="2" key="1">
    <citation type="submission" date="2019-12" db="EMBL/GenBank/DDBJ databases">
        <title>Genome sequencing and annotation of Brassica cretica.</title>
        <authorList>
            <person name="Studholme D.J."/>
            <person name="Sarris P."/>
        </authorList>
    </citation>
    <scope>NUCLEOTIDE SEQUENCE</scope>
    <source>
        <strain evidence="2">PFS-109/04</strain>
        <tissue evidence="2">Leaf</tissue>
    </source>
</reference>
<accession>A0A8S9NLB2</accession>
<evidence type="ECO:0000256" key="1">
    <source>
        <dbReference type="SAM" id="MobiDB-lite"/>
    </source>
</evidence>
<name>A0A8S9NLB2_BRACR</name>
<sequence>MDPSVLGGRSPGVSQQAPLSVLRGGSATSPIYISSGESYSSSSGESDSSADVSQPKPVVGGSQQNRYRPLSYGSTMDPLPMFRTWTDARDLYIPIPYQHFLHRRHDFSHAHLGYRDSPLSGPS</sequence>
<feature type="region of interest" description="Disordered" evidence="1">
    <location>
        <begin position="1"/>
        <end position="73"/>
    </location>
</feature>
<evidence type="ECO:0000313" key="3">
    <source>
        <dbReference type="Proteomes" id="UP000712600"/>
    </source>
</evidence>
<dbReference type="Proteomes" id="UP000712600">
    <property type="component" value="Unassembled WGS sequence"/>
</dbReference>
<dbReference type="AlphaFoldDB" id="A0A8S9NLB2"/>
<organism evidence="2 3">
    <name type="scientific">Brassica cretica</name>
    <name type="common">Mustard</name>
    <dbReference type="NCBI Taxonomy" id="69181"/>
    <lineage>
        <taxon>Eukaryota</taxon>
        <taxon>Viridiplantae</taxon>
        <taxon>Streptophyta</taxon>
        <taxon>Embryophyta</taxon>
        <taxon>Tracheophyta</taxon>
        <taxon>Spermatophyta</taxon>
        <taxon>Magnoliopsida</taxon>
        <taxon>eudicotyledons</taxon>
        <taxon>Gunneridae</taxon>
        <taxon>Pentapetalae</taxon>
        <taxon>rosids</taxon>
        <taxon>malvids</taxon>
        <taxon>Brassicales</taxon>
        <taxon>Brassicaceae</taxon>
        <taxon>Brassiceae</taxon>
        <taxon>Brassica</taxon>
    </lineage>
</organism>
<dbReference type="EMBL" id="QGKX02001621">
    <property type="protein sequence ID" value="KAF3501889.1"/>
    <property type="molecule type" value="Genomic_DNA"/>
</dbReference>